<gene>
    <name evidence="1" type="ORF">M404DRAFT_1005316</name>
</gene>
<keyword evidence="2" id="KW-1185">Reference proteome</keyword>
<feature type="non-terminal residue" evidence="1">
    <location>
        <position position="1"/>
    </location>
</feature>
<evidence type="ECO:0000313" key="2">
    <source>
        <dbReference type="Proteomes" id="UP000054217"/>
    </source>
</evidence>
<dbReference type="AlphaFoldDB" id="A0A0C3NBH2"/>
<dbReference type="HOGENOM" id="CLU_3074403_0_0_1"/>
<dbReference type="InParanoid" id="A0A0C3NBH2"/>
<reference evidence="1 2" key="1">
    <citation type="submission" date="2014-04" db="EMBL/GenBank/DDBJ databases">
        <authorList>
            <consortium name="DOE Joint Genome Institute"/>
            <person name="Kuo A."/>
            <person name="Kohler A."/>
            <person name="Costa M.D."/>
            <person name="Nagy L.G."/>
            <person name="Floudas D."/>
            <person name="Copeland A."/>
            <person name="Barry K.W."/>
            <person name="Cichocki N."/>
            <person name="Veneault-Fourrey C."/>
            <person name="LaButti K."/>
            <person name="Lindquist E.A."/>
            <person name="Lipzen A."/>
            <person name="Lundell T."/>
            <person name="Morin E."/>
            <person name="Murat C."/>
            <person name="Sun H."/>
            <person name="Tunlid A."/>
            <person name="Henrissat B."/>
            <person name="Grigoriev I.V."/>
            <person name="Hibbett D.S."/>
            <person name="Martin F."/>
            <person name="Nordberg H.P."/>
            <person name="Cantor M.N."/>
            <person name="Hua S.X."/>
        </authorList>
    </citation>
    <scope>NUCLEOTIDE SEQUENCE [LARGE SCALE GENOMIC DNA]</scope>
    <source>
        <strain evidence="1 2">Marx 270</strain>
    </source>
</reference>
<dbReference type="Proteomes" id="UP000054217">
    <property type="component" value="Unassembled WGS sequence"/>
</dbReference>
<organism evidence="1 2">
    <name type="scientific">Pisolithus tinctorius Marx 270</name>
    <dbReference type="NCBI Taxonomy" id="870435"/>
    <lineage>
        <taxon>Eukaryota</taxon>
        <taxon>Fungi</taxon>
        <taxon>Dikarya</taxon>
        <taxon>Basidiomycota</taxon>
        <taxon>Agaricomycotina</taxon>
        <taxon>Agaricomycetes</taxon>
        <taxon>Agaricomycetidae</taxon>
        <taxon>Boletales</taxon>
        <taxon>Sclerodermatineae</taxon>
        <taxon>Pisolithaceae</taxon>
        <taxon>Pisolithus</taxon>
    </lineage>
</organism>
<protein>
    <submittedName>
        <fullName evidence="1">Uncharacterized protein</fullName>
    </submittedName>
</protein>
<proteinExistence type="predicted"/>
<sequence>IRARKLQFRRQEVAPCHIVAPMVHWFIRPSYTSLFNRSLEALLDQAILCHFGD</sequence>
<reference evidence="2" key="2">
    <citation type="submission" date="2015-01" db="EMBL/GenBank/DDBJ databases">
        <title>Evolutionary Origins and Diversification of the Mycorrhizal Mutualists.</title>
        <authorList>
            <consortium name="DOE Joint Genome Institute"/>
            <consortium name="Mycorrhizal Genomics Consortium"/>
            <person name="Kohler A."/>
            <person name="Kuo A."/>
            <person name="Nagy L.G."/>
            <person name="Floudas D."/>
            <person name="Copeland A."/>
            <person name="Barry K.W."/>
            <person name="Cichocki N."/>
            <person name="Veneault-Fourrey C."/>
            <person name="LaButti K."/>
            <person name="Lindquist E.A."/>
            <person name="Lipzen A."/>
            <person name="Lundell T."/>
            <person name="Morin E."/>
            <person name="Murat C."/>
            <person name="Riley R."/>
            <person name="Ohm R."/>
            <person name="Sun H."/>
            <person name="Tunlid A."/>
            <person name="Henrissat B."/>
            <person name="Grigoriev I.V."/>
            <person name="Hibbett D.S."/>
            <person name="Martin F."/>
        </authorList>
    </citation>
    <scope>NUCLEOTIDE SEQUENCE [LARGE SCALE GENOMIC DNA]</scope>
    <source>
        <strain evidence="2">Marx 270</strain>
    </source>
</reference>
<accession>A0A0C3NBH2</accession>
<evidence type="ECO:0000313" key="1">
    <source>
        <dbReference type="EMBL" id="KIN98469.1"/>
    </source>
</evidence>
<dbReference type="EMBL" id="KN832015">
    <property type="protein sequence ID" value="KIN98469.1"/>
    <property type="molecule type" value="Genomic_DNA"/>
</dbReference>
<name>A0A0C3NBH2_PISTI</name>